<dbReference type="GO" id="GO:0005524">
    <property type="term" value="F:ATP binding"/>
    <property type="evidence" value="ECO:0007669"/>
    <property type="project" value="UniProtKB-KW"/>
</dbReference>
<evidence type="ECO:0000256" key="4">
    <source>
        <dbReference type="ARBA" id="ARBA00012899"/>
    </source>
</evidence>
<dbReference type="InterPro" id="IPR036393">
    <property type="entry name" value="AceGlu_kinase-like_sf"/>
</dbReference>
<keyword evidence="9" id="KW-0418">Kinase</keyword>
<proteinExistence type="inferred from homology"/>
<reference evidence="15 16" key="1">
    <citation type="journal article" date="2016" name="Nat. Commun.">
        <title>Thousands of microbial genomes shed light on interconnected biogeochemical processes in an aquifer system.</title>
        <authorList>
            <person name="Anantharaman K."/>
            <person name="Brown C.T."/>
            <person name="Hug L.A."/>
            <person name="Sharon I."/>
            <person name="Castelle C.J."/>
            <person name="Probst A.J."/>
            <person name="Thomas B.C."/>
            <person name="Singh A."/>
            <person name="Wilkins M.J."/>
            <person name="Karaoz U."/>
            <person name="Brodie E.L."/>
            <person name="Williams K.H."/>
            <person name="Hubbard S.S."/>
            <person name="Banfield J.F."/>
        </authorList>
    </citation>
    <scope>NUCLEOTIDE SEQUENCE [LARGE SCALE GENOMIC DNA]</scope>
</reference>
<evidence type="ECO:0000256" key="13">
    <source>
        <dbReference type="ARBA" id="ARBA00047767"/>
    </source>
</evidence>
<comment type="pathway">
    <text evidence="2">Pyrimidine metabolism; CTP biosynthesis via de novo pathway; UDP from UMP (UMPK route): step 1/1.</text>
</comment>
<dbReference type="GO" id="GO:0006225">
    <property type="term" value="P:UDP biosynthetic process"/>
    <property type="evidence" value="ECO:0007669"/>
    <property type="project" value="TreeGrafter"/>
</dbReference>
<dbReference type="PANTHER" id="PTHR42833:SF4">
    <property type="entry name" value="URIDYLATE KINASE PUMPKIN, CHLOROPLASTIC"/>
    <property type="match status" value="1"/>
</dbReference>
<dbReference type="AlphaFoldDB" id="A0A1F6P7G5"/>
<evidence type="ECO:0000259" key="14">
    <source>
        <dbReference type="Pfam" id="PF00696"/>
    </source>
</evidence>
<dbReference type="UniPathway" id="UPA00159">
    <property type="reaction ID" value="UER00275"/>
</dbReference>
<dbReference type="EMBL" id="MFRA01000008">
    <property type="protein sequence ID" value="OGH92112.1"/>
    <property type="molecule type" value="Genomic_DNA"/>
</dbReference>
<comment type="catalytic activity">
    <reaction evidence="13">
        <text>UMP + ATP = UDP + ADP</text>
        <dbReference type="Rhea" id="RHEA:24400"/>
        <dbReference type="ChEBI" id="CHEBI:30616"/>
        <dbReference type="ChEBI" id="CHEBI:57865"/>
        <dbReference type="ChEBI" id="CHEBI:58223"/>
        <dbReference type="ChEBI" id="CHEBI:456216"/>
        <dbReference type="EC" id="2.7.4.22"/>
    </reaction>
</comment>
<comment type="subcellular location">
    <subcellularLocation>
        <location evidence="1">Cytoplasm</location>
    </subcellularLocation>
</comment>
<dbReference type="PANTHER" id="PTHR42833">
    <property type="entry name" value="URIDYLATE KINASE"/>
    <property type="match status" value="1"/>
</dbReference>
<evidence type="ECO:0000256" key="8">
    <source>
        <dbReference type="ARBA" id="ARBA00022741"/>
    </source>
</evidence>
<dbReference type="STRING" id="1798705.A2563_00810"/>
<name>A0A1F6P7G5_9BACT</name>
<evidence type="ECO:0000256" key="3">
    <source>
        <dbReference type="ARBA" id="ARBA00007614"/>
    </source>
</evidence>
<dbReference type="EC" id="2.7.4.22" evidence="4"/>
<dbReference type="Proteomes" id="UP000176634">
    <property type="component" value="Unassembled WGS sequence"/>
</dbReference>
<keyword evidence="8" id="KW-0547">Nucleotide-binding</keyword>
<evidence type="ECO:0000256" key="1">
    <source>
        <dbReference type="ARBA" id="ARBA00004496"/>
    </source>
</evidence>
<dbReference type="PIRSF" id="PIRSF005650">
    <property type="entry name" value="Uridylate_kin"/>
    <property type="match status" value="1"/>
</dbReference>
<comment type="similarity">
    <text evidence="3">Belongs to the UMP kinase family.</text>
</comment>
<evidence type="ECO:0000256" key="5">
    <source>
        <dbReference type="ARBA" id="ARBA00016403"/>
    </source>
</evidence>
<dbReference type="GO" id="GO:0033862">
    <property type="term" value="F:UMP kinase activity"/>
    <property type="evidence" value="ECO:0007669"/>
    <property type="project" value="UniProtKB-EC"/>
</dbReference>
<organism evidence="15 16">
    <name type="scientific">Candidatus Magasanikbacteria bacterium RIFOXYD1_FULL_40_23</name>
    <dbReference type="NCBI Taxonomy" id="1798705"/>
    <lineage>
        <taxon>Bacteria</taxon>
        <taxon>Candidatus Magasanikiibacteriota</taxon>
    </lineage>
</organism>
<evidence type="ECO:0000256" key="6">
    <source>
        <dbReference type="ARBA" id="ARBA00022490"/>
    </source>
</evidence>
<dbReference type="SUPFAM" id="SSF53633">
    <property type="entry name" value="Carbamate kinase-like"/>
    <property type="match status" value="1"/>
</dbReference>
<keyword evidence="10" id="KW-0067">ATP-binding</keyword>
<dbReference type="GO" id="GO:0005737">
    <property type="term" value="C:cytoplasm"/>
    <property type="evidence" value="ECO:0007669"/>
    <property type="project" value="UniProtKB-SubCell"/>
</dbReference>
<dbReference type="InterPro" id="IPR001048">
    <property type="entry name" value="Asp/Glu/Uridylate_kinase"/>
</dbReference>
<accession>A0A1F6P7G5</accession>
<dbReference type="Gene3D" id="3.40.1160.10">
    <property type="entry name" value="Acetylglutamate kinase-like"/>
    <property type="match status" value="1"/>
</dbReference>
<protein>
    <recommendedName>
        <fullName evidence="5">Uridylate kinase</fullName>
        <ecNumber evidence="4">2.7.4.22</ecNumber>
    </recommendedName>
    <alternativeName>
        <fullName evidence="12">Uridine monophosphate kinase</fullName>
    </alternativeName>
</protein>
<keyword evidence="6" id="KW-0963">Cytoplasm</keyword>
<dbReference type="NCBIfam" id="TIGR02076">
    <property type="entry name" value="pyrH_arch"/>
    <property type="match status" value="1"/>
</dbReference>
<sequence length="227" mass="24725">MSKFKIISIGGSIIIPPTGFDIEFLKKLRDLIITRVKKGEKFILVIGGGATCRNYQNAASQVVQMGSVDLDWLGIKATVFNAEFVKFLFKDYAHNQIISDPTKKVKTSKPIVLAAGWKPGCSTDNDAVLLAKTYGAKEVINASNINYVYTADPKKDPSAKPLPELTWKEMRSIIGDKWSPGANFPFDPIAAKTAQKLGLTVKFVKGTDLSVLAKALDGVKFDGTVIN</sequence>
<evidence type="ECO:0000256" key="12">
    <source>
        <dbReference type="ARBA" id="ARBA00032092"/>
    </source>
</evidence>
<evidence type="ECO:0000256" key="2">
    <source>
        <dbReference type="ARBA" id="ARBA00004791"/>
    </source>
</evidence>
<keyword evidence="7" id="KW-0808">Transferase</keyword>
<evidence type="ECO:0000256" key="7">
    <source>
        <dbReference type="ARBA" id="ARBA00022679"/>
    </source>
</evidence>
<gene>
    <name evidence="15" type="ORF">A2563_00810</name>
</gene>
<evidence type="ECO:0000256" key="10">
    <source>
        <dbReference type="ARBA" id="ARBA00022840"/>
    </source>
</evidence>
<comment type="caution">
    <text evidence="15">The sequence shown here is derived from an EMBL/GenBank/DDBJ whole genome shotgun (WGS) entry which is preliminary data.</text>
</comment>
<dbReference type="InterPro" id="IPR011818">
    <property type="entry name" value="Uridylate_kinase_arch/spir"/>
</dbReference>
<dbReference type="GO" id="GO:0044210">
    <property type="term" value="P:'de novo' CTP biosynthetic process"/>
    <property type="evidence" value="ECO:0007669"/>
    <property type="project" value="UniProtKB-UniPathway"/>
</dbReference>
<dbReference type="InterPro" id="IPR011817">
    <property type="entry name" value="Uridylate_kinase"/>
</dbReference>
<feature type="domain" description="Aspartate/glutamate/uridylate kinase" evidence="14">
    <location>
        <begin position="4"/>
        <end position="201"/>
    </location>
</feature>
<evidence type="ECO:0000313" key="15">
    <source>
        <dbReference type="EMBL" id="OGH92112.1"/>
    </source>
</evidence>
<evidence type="ECO:0000256" key="11">
    <source>
        <dbReference type="ARBA" id="ARBA00022975"/>
    </source>
</evidence>
<dbReference type="Pfam" id="PF00696">
    <property type="entry name" value="AA_kinase"/>
    <property type="match status" value="1"/>
</dbReference>
<keyword evidence="11" id="KW-0665">Pyrimidine biosynthesis</keyword>
<evidence type="ECO:0000256" key="9">
    <source>
        <dbReference type="ARBA" id="ARBA00022777"/>
    </source>
</evidence>
<evidence type="ECO:0000313" key="16">
    <source>
        <dbReference type="Proteomes" id="UP000176634"/>
    </source>
</evidence>